<keyword evidence="2" id="KW-0614">Plasmid</keyword>
<gene>
    <name evidence="2" type="ORF">BGAPBR_F0038</name>
</gene>
<evidence type="ECO:0008006" key="4">
    <source>
        <dbReference type="Google" id="ProtNLM"/>
    </source>
</evidence>
<evidence type="ECO:0000313" key="2">
    <source>
        <dbReference type="EMBL" id="ACL34873.1"/>
    </source>
</evidence>
<feature type="compositionally biased region" description="Polar residues" evidence="1">
    <location>
        <begin position="249"/>
        <end position="259"/>
    </location>
</feature>
<feature type="region of interest" description="Disordered" evidence="1">
    <location>
        <begin position="243"/>
        <end position="262"/>
    </location>
</feature>
<dbReference type="Proteomes" id="UP000006103">
    <property type="component" value="Plasmid PBr_lp28-9"/>
</dbReference>
<name>B8F1W3_BORGR</name>
<reference evidence="2 3" key="1">
    <citation type="journal article" date="2011" name="J. Bacteriol.">
        <title>Whole-genome sequences of two Borrelia afzelii and two Borrelia garinii Lyme disease agent isolates.</title>
        <authorList>
            <person name="Casjens S.R."/>
            <person name="Mongodin E.F."/>
            <person name="Qiu W.-G."/>
            <person name="Dunn J.J."/>
            <person name="Luft B.J."/>
            <person name="Fraser-Liggett C.M."/>
            <person name="Schutzer S.E."/>
        </authorList>
    </citation>
    <scope>NUCLEOTIDE SEQUENCE [LARGE SCALE GENOMIC DNA]</scope>
    <source>
        <strain evidence="2 3">PBr</strain>
    </source>
</reference>
<organism evidence="2 3">
    <name type="scientific">Borreliella garinii PBr</name>
    <dbReference type="NCBI Taxonomy" id="498743"/>
    <lineage>
        <taxon>Bacteria</taxon>
        <taxon>Pseudomonadati</taxon>
        <taxon>Spirochaetota</taxon>
        <taxon>Spirochaetia</taxon>
        <taxon>Spirochaetales</taxon>
        <taxon>Borreliaceae</taxon>
        <taxon>Borreliella</taxon>
    </lineage>
</organism>
<geneLocation type="plasmid" evidence="2 3">
    <name>PBr_lp28-9</name>
</geneLocation>
<dbReference type="RefSeq" id="WP_012622049.1">
    <property type="nucleotide sequence ID" value="NC_011854.1"/>
</dbReference>
<dbReference type="AlphaFoldDB" id="B8F1W3"/>
<keyword evidence="3" id="KW-1185">Reference proteome</keyword>
<protein>
    <recommendedName>
        <fullName evidence="4">Plasmodium RESA N-terminal domain-containing protein</fullName>
    </recommendedName>
</protein>
<dbReference type="Pfam" id="PF02414">
    <property type="entry name" value="Borrelia_orfA"/>
    <property type="match status" value="1"/>
</dbReference>
<dbReference type="InterPro" id="IPR003459">
    <property type="entry name" value="Borrelia_plasmid_OrfA"/>
</dbReference>
<sequence>MERNVPENFLHRVKGMSNNQTTYINALYNLETALKEYTQYELVDVLEHFFEQFSSKYKYKVWMMMKRSDGVVSDYKLIWQERFREFIKNKESIGKNFINKAQNRKINLDLDYDKKQKNIEKWLIEKGVSNDFLYRVKDLSNNQANYVDSLYNLKYAMNDHKDSKLKYVLEHFLDQFSNKYRYKVWMMMKRGDGGISDYDVIWKERFKEFVKKKVQLNAYVKKVLEMEVKEIEVRNNERLNKLKNEQTQESKMNSGNHNQESVDEVLEKISRNSESNIAKDCLGFKTTKGITLDSLGIG</sequence>
<evidence type="ECO:0000256" key="1">
    <source>
        <dbReference type="SAM" id="MobiDB-lite"/>
    </source>
</evidence>
<accession>B8F1W3</accession>
<dbReference type="EMBL" id="CP001310">
    <property type="protein sequence ID" value="ACL34873.1"/>
    <property type="molecule type" value="Genomic_DNA"/>
</dbReference>
<evidence type="ECO:0000313" key="3">
    <source>
        <dbReference type="Proteomes" id="UP000006103"/>
    </source>
</evidence>
<proteinExistence type="predicted"/>